<feature type="domain" description="CCZ1/INTU second Longin" evidence="9">
    <location>
        <begin position="475"/>
        <end position="579"/>
    </location>
</feature>
<dbReference type="InterPro" id="IPR043988">
    <property type="entry name" value="CCZ1/INTU_longin_2"/>
</dbReference>
<dbReference type="EMBL" id="KT898952">
    <property type="protein sequence ID" value="AMQ67870.1"/>
    <property type="molecule type" value="mRNA"/>
</dbReference>
<dbReference type="GO" id="GO:0060271">
    <property type="term" value="P:cilium assembly"/>
    <property type="evidence" value="ECO:0007669"/>
    <property type="project" value="InterPro"/>
</dbReference>
<evidence type="ECO:0000313" key="11">
    <source>
        <dbReference type="EMBL" id="AMQ67870.1"/>
    </source>
</evidence>
<evidence type="ECO:0000256" key="3">
    <source>
        <dbReference type="ARBA" id="ARBA00015639"/>
    </source>
</evidence>
<dbReference type="GO" id="GO:0016192">
    <property type="term" value="P:vesicle-mediated transport"/>
    <property type="evidence" value="ECO:0007669"/>
    <property type="project" value="InterPro"/>
</dbReference>
<dbReference type="InterPro" id="IPR039151">
    <property type="entry name" value="INTU"/>
</dbReference>
<sequence>MLSASSGLSSSDSALFDPQGDKPDPSFANRASLNFDRFDDRDILGGADTIHPQGGVFFIEESRRALSPIRSASPDGVPTSTAPRIRPSSAAAASTSEKKERKSRWKRLLPSALMRRAGKSRKTKSDVVDERVGKTQTIVIRVPTGRRIDSLESLGIVAGRSVRGEEKGRFQVKRLVSDGLAEKRNEIRVGEKRNGDYILALNGTSVAKDIIDQVLRDNSDSNEISLTVYRMGMSRTRVRLRRHASTATPALIHLFNGTPSASWKMTMSGIPHCVMYLKLTGDDDSEGNDGAEKDVLYSYPGEDSHWRLSKILLNVRGAFLTLGHMMEEVAGSHVERSSTVFVNDQLVHVGYRHYGRCLLLLALPARTVHLHSLVEYLDDVCKLFAFLYGSVPRSAFESSGNFKRLDHTFSLIFERLLSPGESGFSTRMNDTSHGLLKLYVQPDLLVKASSVLSDLESDDHSETVDVLVLRRKYRIRSSCLFYKGYLVDSHMMDEDLSVVGIYCRYHCILSAMRKQKLGHVVIWTKVFSGEEEAAGQKYLLLVGMANALVCVLMETGWELEELPPHVGLDPLYIDLAREVILTLNVRGLLEALDMRLTSSRIPAVTQADDLVLMSSGSSSLSVPDSDDLGRHKSRLVNRKFGKHGTSSLTKCAGLVFHYVNVDTVSGIIVAPTEAVPGQFSGPIHAEVVRSFHKACIAIRKVLKSQSIKNDGNKVREHGLLFHCPLTSHADRSKSVTTLAYWAIGRLVHEREFYVCFQDSTGWSAAEMAFRFAFGAMV</sequence>
<feature type="domain" description="CCZ1/INTU/HPS4 third Longin" evidence="10">
    <location>
        <begin position="656"/>
        <end position="769"/>
    </location>
</feature>
<accession>A0A142F4Z0</accession>
<dbReference type="InterPro" id="IPR043987">
    <property type="entry name" value="CCZ1/INTU/HSP4_longin_1"/>
</dbReference>
<evidence type="ECO:0000259" key="8">
    <source>
        <dbReference type="Pfam" id="PF19031"/>
    </source>
</evidence>
<proteinExistence type="evidence at transcript level"/>
<evidence type="ECO:0000256" key="1">
    <source>
        <dbReference type="ARBA" id="ARBA00004496"/>
    </source>
</evidence>
<dbReference type="GO" id="GO:0005737">
    <property type="term" value="C:cytoplasm"/>
    <property type="evidence" value="ECO:0007669"/>
    <property type="project" value="UniProtKB-SubCell"/>
</dbReference>
<comment type="subcellular location">
    <subcellularLocation>
        <location evidence="1">Cytoplasm</location>
    </subcellularLocation>
</comment>
<keyword evidence="5" id="KW-0963">Cytoplasm</keyword>
<dbReference type="PANTHER" id="PTHR21082">
    <property type="entry name" value="PROTEIN INTURNED"/>
    <property type="match status" value="1"/>
</dbReference>
<comment type="similarity">
    <text evidence="2">Belongs to the inturned family.</text>
</comment>
<dbReference type="Pfam" id="PF19033">
    <property type="entry name" value="Intu_longin_3"/>
    <property type="match status" value="1"/>
</dbReference>
<dbReference type="Pfam" id="PF19031">
    <property type="entry name" value="Intu_longin_1"/>
    <property type="match status" value="1"/>
</dbReference>
<dbReference type="InterPro" id="IPR036034">
    <property type="entry name" value="PDZ_sf"/>
</dbReference>
<evidence type="ECO:0000256" key="5">
    <source>
        <dbReference type="ARBA" id="ARBA00022490"/>
    </source>
</evidence>
<feature type="compositionally biased region" description="Low complexity" evidence="7">
    <location>
        <begin position="80"/>
        <end position="95"/>
    </location>
</feature>
<evidence type="ECO:0000259" key="10">
    <source>
        <dbReference type="Pfam" id="PF19033"/>
    </source>
</evidence>
<dbReference type="Pfam" id="PF19032">
    <property type="entry name" value="Intu_longin_2"/>
    <property type="match status" value="1"/>
</dbReference>
<reference evidence="11" key="1">
    <citation type="submission" date="2015-10" db="EMBL/GenBank/DDBJ databases">
        <title>Retracing the Path of Planar Cell Polarity.</title>
        <authorList>
            <person name="Schenkelaars Q."/>
            <person name="Fierro-Constain L."/>
            <person name="Renard E."/>
            <person name="Borchiellini C."/>
        </authorList>
    </citation>
    <scope>NUCLEOTIDE SEQUENCE</scope>
</reference>
<evidence type="ECO:0000256" key="6">
    <source>
        <dbReference type="ARBA" id="ARBA00022794"/>
    </source>
</evidence>
<keyword evidence="4" id="KW-0217">Developmental protein</keyword>
<feature type="region of interest" description="Disordered" evidence="7">
    <location>
        <begin position="1"/>
        <end position="31"/>
    </location>
</feature>
<evidence type="ECO:0000256" key="4">
    <source>
        <dbReference type="ARBA" id="ARBA00022473"/>
    </source>
</evidence>
<dbReference type="PANTHER" id="PTHR21082:SF4">
    <property type="entry name" value="PROTEIN INTURNED"/>
    <property type="match status" value="1"/>
</dbReference>
<dbReference type="GO" id="GO:0001736">
    <property type="term" value="P:establishment of planar polarity"/>
    <property type="evidence" value="ECO:0007669"/>
    <property type="project" value="InterPro"/>
</dbReference>
<dbReference type="InterPro" id="IPR043989">
    <property type="entry name" value="CCZ1/INTU/HSP4_longin_3"/>
</dbReference>
<organism evidence="11">
    <name type="scientific">Oscarella lobularis</name>
    <name type="common">Bubble oscar sponge</name>
    <name type="synonym">Halisarca lobularis</name>
    <dbReference type="NCBI Taxonomy" id="121494"/>
    <lineage>
        <taxon>Eukaryota</taxon>
        <taxon>Metazoa</taxon>
        <taxon>Porifera</taxon>
        <taxon>Homoscleromorpha</taxon>
        <taxon>Homosclerophorida</taxon>
        <taxon>Oscarellidae</taxon>
        <taxon>Oscarella</taxon>
    </lineage>
</organism>
<dbReference type="AlphaFoldDB" id="A0A142F4Z0"/>
<name>A0A142F4Z0_OSCLO</name>
<evidence type="ECO:0000259" key="9">
    <source>
        <dbReference type="Pfam" id="PF19032"/>
    </source>
</evidence>
<feature type="domain" description="CCZ1/INTU/HSP4 first Longin" evidence="8">
    <location>
        <begin position="274"/>
        <end position="389"/>
    </location>
</feature>
<keyword evidence="6" id="KW-0970">Cilium biogenesis/degradation</keyword>
<feature type="compositionally biased region" description="Low complexity" evidence="7">
    <location>
        <begin position="1"/>
        <end position="15"/>
    </location>
</feature>
<protein>
    <recommendedName>
        <fullName evidence="3">Protein inturned</fullName>
    </recommendedName>
</protein>
<dbReference type="GO" id="GO:0005929">
    <property type="term" value="C:cilium"/>
    <property type="evidence" value="ECO:0007669"/>
    <property type="project" value="TreeGrafter"/>
</dbReference>
<feature type="region of interest" description="Disordered" evidence="7">
    <location>
        <begin position="69"/>
        <end position="107"/>
    </location>
</feature>
<evidence type="ECO:0000256" key="2">
    <source>
        <dbReference type="ARBA" id="ARBA00010034"/>
    </source>
</evidence>
<evidence type="ECO:0000256" key="7">
    <source>
        <dbReference type="SAM" id="MobiDB-lite"/>
    </source>
</evidence>
<dbReference type="SUPFAM" id="SSF50156">
    <property type="entry name" value="PDZ domain-like"/>
    <property type="match status" value="1"/>
</dbReference>